<sequence>MQENIDPEGLVEDDGKKVEQPVPLSKLKSNIYHNLPNPIQSTLSVPVRVEEPTLEPIYAQSLSSNEEFYEASPVLDEDELYFPSLFEETNFPTVFFPTQPHMSKPLQDNAILNLQKIPIMCSPRSFPLDSDPVKTNDVQALHNILSYEFKNTDPTTSSWWCRQDPWSQFIERDQEQSIQPANKRLKEEVNLDQIFINIYQ</sequence>
<name>A0AAI9WYG6_9ASCO</name>
<dbReference type="RefSeq" id="XP_049180546.1">
    <property type="nucleotide sequence ID" value="XM_049323659.1"/>
</dbReference>
<protein>
    <submittedName>
        <fullName evidence="1">Uncharacterized protein</fullName>
    </submittedName>
</protein>
<keyword evidence="2" id="KW-1185">Reference proteome</keyword>
<dbReference type="GeneID" id="73380048"/>
<dbReference type="Proteomes" id="UP001202479">
    <property type="component" value="Unassembled WGS sequence"/>
</dbReference>
<evidence type="ECO:0000313" key="2">
    <source>
        <dbReference type="Proteomes" id="UP001202479"/>
    </source>
</evidence>
<dbReference type="EMBL" id="JAHUZD010000086">
    <property type="protein sequence ID" value="KAI3404801.1"/>
    <property type="molecule type" value="Genomic_DNA"/>
</dbReference>
<evidence type="ECO:0000313" key="1">
    <source>
        <dbReference type="EMBL" id="KAI3404801.1"/>
    </source>
</evidence>
<organism evidence="1 2">
    <name type="scientific">Candida oxycetoniae</name>
    <dbReference type="NCBI Taxonomy" id="497107"/>
    <lineage>
        <taxon>Eukaryota</taxon>
        <taxon>Fungi</taxon>
        <taxon>Dikarya</taxon>
        <taxon>Ascomycota</taxon>
        <taxon>Saccharomycotina</taxon>
        <taxon>Pichiomycetes</taxon>
        <taxon>Debaryomycetaceae</taxon>
        <taxon>Candida/Lodderomyces clade</taxon>
        <taxon>Candida</taxon>
    </lineage>
</organism>
<reference evidence="1" key="1">
    <citation type="journal article" date="2022" name="DNA Res.">
        <title>Genome analysis of five recently described species of the CUG-Ser clade uncovers Candida theae as a new hybrid lineage with pathogenic potential in the Candida parapsilosis species complex.</title>
        <authorList>
            <person name="Mixao V."/>
            <person name="Del Olmo V."/>
            <person name="Hegedusova E."/>
            <person name="Saus E."/>
            <person name="Pryszcz L."/>
            <person name="Cillingova A."/>
            <person name="Nosek J."/>
            <person name="Gabaldon T."/>
        </authorList>
    </citation>
    <scope>NUCLEOTIDE SEQUENCE</scope>
    <source>
        <strain evidence="1">CBS 10844</strain>
    </source>
</reference>
<dbReference type="AlphaFoldDB" id="A0AAI9WYG6"/>
<accession>A0AAI9WYG6</accession>
<gene>
    <name evidence="1" type="ORF">KGF56_002431</name>
</gene>
<proteinExistence type="predicted"/>
<comment type="caution">
    <text evidence="1">The sequence shown here is derived from an EMBL/GenBank/DDBJ whole genome shotgun (WGS) entry which is preliminary data.</text>
</comment>